<dbReference type="GO" id="GO:0008610">
    <property type="term" value="P:lipid biosynthetic process"/>
    <property type="evidence" value="ECO:0007669"/>
    <property type="project" value="InterPro"/>
</dbReference>
<comment type="subcellular location">
    <subcellularLocation>
        <location evidence="1">Membrane</location>
    </subcellularLocation>
</comment>
<feature type="transmembrane region" description="Helical" evidence="5">
    <location>
        <begin position="60"/>
        <end position="81"/>
    </location>
</feature>
<evidence type="ECO:0000259" key="6">
    <source>
        <dbReference type="Pfam" id="PF04116"/>
    </source>
</evidence>
<evidence type="ECO:0000256" key="1">
    <source>
        <dbReference type="ARBA" id="ARBA00004370"/>
    </source>
</evidence>
<dbReference type="EMBL" id="KV417324">
    <property type="protein sequence ID" value="KZO91401.1"/>
    <property type="molecule type" value="Genomic_DNA"/>
</dbReference>
<dbReference type="AlphaFoldDB" id="A0A167H9Y7"/>
<name>A0A167H9Y7_CALVF</name>
<evidence type="ECO:0000313" key="8">
    <source>
        <dbReference type="Proteomes" id="UP000076738"/>
    </source>
</evidence>
<dbReference type="OrthoDB" id="6354873at2759"/>
<evidence type="ECO:0000256" key="5">
    <source>
        <dbReference type="SAM" id="Phobius"/>
    </source>
</evidence>
<reference evidence="7 8" key="1">
    <citation type="journal article" date="2016" name="Mol. Biol. Evol.">
        <title>Comparative Genomics of Early-Diverging Mushroom-Forming Fungi Provides Insights into the Origins of Lignocellulose Decay Capabilities.</title>
        <authorList>
            <person name="Nagy L.G."/>
            <person name="Riley R."/>
            <person name="Tritt A."/>
            <person name="Adam C."/>
            <person name="Daum C."/>
            <person name="Floudas D."/>
            <person name="Sun H."/>
            <person name="Yadav J.S."/>
            <person name="Pangilinan J."/>
            <person name="Larsson K.H."/>
            <person name="Matsuura K."/>
            <person name="Barry K."/>
            <person name="Labutti K."/>
            <person name="Kuo R."/>
            <person name="Ohm R.A."/>
            <person name="Bhattacharya S.S."/>
            <person name="Shirouzu T."/>
            <person name="Yoshinaga Y."/>
            <person name="Martin F.M."/>
            <person name="Grigoriev I.V."/>
            <person name="Hibbett D.S."/>
        </authorList>
    </citation>
    <scope>NUCLEOTIDE SEQUENCE [LARGE SCALE GENOMIC DNA]</scope>
    <source>
        <strain evidence="7 8">TUFC12733</strain>
    </source>
</reference>
<dbReference type="GO" id="GO:0016020">
    <property type="term" value="C:membrane"/>
    <property type="evidence" value="ECO:0007669"/>
    <property type="project" value="UniProtKB-SubCell"/>
</dbReference>
<evidence type="ECO:0000256" key="4">
    <source>
        <dbReference type="ARBA" id="ARBA00023136"/>
    </source>
</evidence>
<dbReference type="GO" id="GO:0016491">
    <property type="term" value="F:oxidoreductase activity"/>
    <property type="evidence" value="ECO:0007669"/>
    <property type="project" value="InterPro"/>
</dbReference>
<accession>A0A167H9Y7</accession>
<feature type="transmembrane region" description="Helical" evidence="5">
    <location>
        <begin position="15"/>
        <end position="39"/>
    </location>
</feature>
<sequence length="308" mass="36074">MSLALPPPVSFLQAAQVAATVIFLSVAAVGYVEIVYRILRFQYHKGVLKRYYPLPSNRELYSNFRNAVAFISPPVLLYYFYMNPTVEQGPLWRIPTRPMSYRFNPLEMLVYLIGYMLMHDTLFYFMHTHAHYDKWMYKHTHAMHHEYTHEMNVFTTAYAEAMENAYQTGIPWTIYTAVSCHNFWLLFVPLSLNLTTTILGHSGFQAHPVFGYLNPALYVAQKLFGRHMLTPSDHAAHHSQRRCNFGLFFRWQDKLHGTYVKAHIPCYTVEHWMKLLKDGQYHQRGKAAAIDGAHQVVELNFEELHWGF</sequence>
<evidence type="ECO:0000313" key="7">
    <source>
        <dbReference type="EMBL" id="KZO91401.1"/>
    </source>
</evidence>
<dbReference type="Proteomes" id="UP000076738">
    <property type="component" value="Unassembled WGS sequence"/>
</dbReference>
<dbReference type="Pfam" id="PF04116">
    <property type="entry name" value="FA_hydroxylase"/>
    <property type="match status" value="1"/>
</dbReference>
<feature type="transmembrane region" description="Helical" evidence="5">
    <location>
        <begin position="108"/>
        <end position="126"/>
    </location>
</feature>
<dbReference type="InterPro" id="IPR050307">
    <property type="entry name" value="Sterol_Desaturase_Related"/>
</dbReference>
<organism evidence="7 8">
    <name type="scientific">Calocera viscosa (strain TUFC12733)</name>
    <dbReference type="NCBI Taxonomy" id="1330018"/>
    <lineage>
        <taxon>Eukaryota</taxon>
        <taxon>Fungi</taxon>
        <taxon>Dikarya</taxon>
        <taxon>Basidiomycota</taxon>
        <taxon>Agaricomycotina</taxon>
        <taxon>Dacrymycetes</taxon>
        <taxon>Dacrymycetales</taxon>
        <taxon>Dacrymycetaceae</taxon>
        <taxon>Calocera</taxon>
    </lineage>
</organism>
<feature type="domain" description="Fatty acid hydroxylase" evidence="6">
    <location>
        <begin position="114"/>
        <end position="258"/>
    </location>
</feature>
<keyword evidence="2 5" id="KW-0812">Transmembrane</keyword>
<keyword evidence="4 5" id="KW-0472">Membrane</keyword>
<dbReference type="GO" id="GO:0005506">
    <property type="term" value="F:iron ion binding"/>
    <property type="evidence" value="ECO:0007669"/>
    <property type="project" value="InterPro"/>
</dbReference>
<proteinExistence type="predicted"/>
<keyword evidence="3 5" id="KW-1133">Transmembrane helix</keyword>
<evidence type="ECO:0000256" key="2">
    <source>
        <dbReference type="ARBA" id="ARBA00022692"/>
    </source>
</evidence>
<dbReference type="InterPro" id="IPR006694">
    <property type="entry name" value="Fatty_acid_hydroxylase"/>
</dbReference>
<dbReference type="PANTHER" id="PTHR11863">
    <property type="entry name" value="STEROL DESATURASE"/>
    <property type="match status" value="1"/>
</dbReference>
<evidence type="ECO:0000256" key="3">
    <source>
        <dbReference type="ARBA" id="ARBA00022989"/>
    </source>
</evidence>
<gene>
    <name evidence="7" type="ORF">CALVIDRAFT_602315</name>
</gene>
<keyword evidence="8" id="KW-1185">Reference proteome</keyword>
<dbReference type="STRING" id="1330018.A0A167H9Y7"/>
<protein>
    <recommendedName>
        <fullName evidence="6">Fatty acid hydroxylase domain-containing protein</fullName>
    </recommendedName>
</protein>